<dbReference type="EMBL" id="LYUD01000146">
    <property type="protein sequence ID" value="OAZ63125.1"/>
    <property type="molecule type" value="Genomic_DNA"/>
</dbReference>
<comment type="caution">
    <text evidence="1">The sequence shown here is derived from an EMBL/GenBank/DDBJ whole genome shotgun (WGS) entry which is preliminary data.</text>
</comment>
<sequence length="63" mass="7714">MLIRKNILVLQEDFRLTTFDKRKLKFLQTLWTESNPYYERKFLTVIRSISKKLSSHLNITIHF</sequence>
<accession>A0A1A0CK42</accession>
<name>A0A1A0CK42_ACEPA</name>
<evidence type="ECO:0000313" key="1">
    <source>
        <dbReference type="EMBL" id="OAZ63125.1"/>
    </source>
</evidence>
<organism evidence="1 2">
    <name type="scientific">Acetobacter pasteurianus</name>
    <name type="common">Acetobacter turbidans</name>
    <dbReference type="NCBI Taxonomy" id="438"/>
    <lineage>
        <taxon>Bacteria</taxon>
        <taxon>Pseudomonadati</taxon>
        <taxon>Pseudomonadota</taxon>
        <taxon>Alphaproteobacteria</taxon>
        <taxon>Acetobacterales</taxon>
        <taxon>Acetobacteraceae</taxon>
        <taxon>Acetobacter</taxon>
    </lineage>
</organism>
<dbReference type="Proteomes" id="UP000093796">
    <property type="component" value="Unassembled WGS sequence"/>
</dbReference>
<gene>
    <name evidence="1" type="ORF">SRCM100623_02537</name>
</gene>
<dbReference type="PATRIC" id="fig|438.15.peg.2811"/>
<dbReference type="AlphaFoldDB" id="A0A1A0CK42"/>
<protein>
    <submittedName>
        <fullName evidence="1">Uncharacterized protein</fullName>
    </submittedName>
</protein>
<reference evidence="1 2" key="1">
    <citation type="submission" date="2016-05" db="EMBL/GenBank/DDBJ databases">
        <title>Genome sequencing of Acetobacter pasteurianus strain SRCM100623.</title>
        <authorList>
            <person name="Song Y.R."/>
        </authorList>
    </citation>
    <scope>NUCLEOTIDE SEQUENCE [LARGE SCALE GENOMIC DNA]</scope>
    <source>
        <strain evidence="1 2">SRCM100623</strain>
    </source>
</reference>
<evidence type="ECO:0000313" key="2">
    <source>
        <dbReference type="Proteomes" id="UP000093796"/>
    </source>
</evidence>
<proteinExistence type="predicted"/>